<protein>
    <submittedName>
        <fullName evidence="2">Uncharacterized protein</fullName>
    </submittedName>
</protein>
<feature type="compositionally biased region" description="Low complexity" evidence="1">
    <location>
        <begin position="28"/>
        <end position="41"/>
    </location>
</feature>
<accession>A0A8S3CBZ0</accession>
<proteinExistence type="predicted"/>
<dbReference type="AlphaFoldDB" id="A0A8S3CBZ0"/>
<organism evidence="2 3">
    <name type="scientific">Rotaria magnacalcarata</name>
    <dbReference type="NCBI Taxonomy" id="392030"/>
    <lineage>
        <taxon>Eukaryota</taxon>
        <taxon>Metazoa</taxon>
        <taxon>Spiralia</taxon>
        <taxon>Gnathifera</taxon>
        <taxon>Rotifera</taxon>
        <taxon>Eurotatoria</taxon>
        <taxon>Bdelloidea</taxon>
        <taxon>Philodinida</taxon>
        <taxon>Philodinidae</taxon>
        <taxon>Rotaria</taxon>
    </lineage>
</organism>
<evidence type="ECO:0000313" key="2">
    <source>
        <dbReference type="EMBL" id="CAF4905507.1"/>
    </source>
</evidence>
<feature type="non-terminal residue" evidence="2">
    <location>
        <position position="72"/>
    </location>
</feature>
<name>A0A8S3CBZ0_9BILA</name>
<dbReference type="EMBL" id="CAJOBH010169210">
    <property type="protein sequence ID" value="CAF4905507.1"/>
    <property type="molecule type" value="Genomic_DNA"/>
</dbReference>
<sequence>AQSQRGFALFYHILPKSGIITLPPTRLSTTTSSSSSSSSSSVGPGPVSTIITQTIACVQQSIQLHCKVDYGL</sequence>
<evidence type="ECO:0000313" key="3">
    <source>
        <dbReference type="Proteomes" id="UP000681967"/>
    </source>
</evidence>
<dbReference type="Proteomes" id="UP000681967">
    <property type="component" value="Unassembled WGS sequence"/>
</dbReference>
<comment type="caution">
    <text evidence="2">The sequence shown here is derived from an EMBL/GenBank/DDBJ whole genome shotgun (WGS) entry which is preliminary data.</text>
</comment>
<evidence type="ECO:0000256" key="1">
    <source>
        <dbReference type="SAM" id="MobiDB-lite"/>
    </source>
</evidence>
<feature type="non-terminal residue" evidence="2">
    <location>
        <position position="1"/>
    </location>
</feature>
<feature type="region of interest" description="Disordered" evidence="1">
    <location>
        <begin position="25"/>
        <end position="46"/>
    </location>
</feature>
<gene>
    <name evidence="2" type="ORF">BYL167_LOCUS52369</name>
</gene>
<reference evidence="2" key="1">
    <citation type="submission" date="2021-02" db="EMBL/GenBank/DDBJ databases">
        <authorList>
            <person name="Nowell W R."/>
        </authorList>
    </citation>
    <scope>NUCLEOTIDE SEQUENCE</scope>
</reference>